<dbReference type="EMBL" id="GANO01004740">
    <property type="protein sequence ID" value="JAB55131.1"/>
    <property type="molecule type" value="mRNA"/>
</dbReference>
<dbReference type="InterPro" id="IPR045256">
    <property type="entry name" value="RanBP1_RanBD"/>
</dbReference>
<dbReference type="GO" id="GO:0006913">
    <property type="term" value="P:nucleocytoplasmic transport"/>
    <property type="evidence" value="ECO:0007669"/>
    <property type="project" value="InterPro"/>
</dbReference>
<feature type="domain" description="RanBD1" evidence="8">
    <location>
        <begin position="1927"/>
        <end position="2055"/>
    </location>
</feature>
<dbReference type="InterPro" id="IPR000156">
    <property type="entry name" value="Ran_bind_dom"/>
</dbReference>
<dbReference type="CDD" id="cd13174">
    <property type="entry name" value="RanBD4_RanBP2_insect-like"/>
    <property type="match status" value="1"/>
</dbReference>
<feature type="region of interest" description="Disordered" evidence="7">
    <location>
        <begin position="2352"/>
        <end position="2375"/>
    </location>
</feature>
<feature type="domain" description="RanBD1" evidence="8">
    <location>
        <begin position="1169"/>
        <end position="1304"/>
    </location>
</feature>
<dbReference type="InterPro" id="IPR036443">
    <property type="entry name" value="Znf_RanBP2_sf"/>
</dbReference>
<keyword evidence="4" id="KW-0862">Zinc</keyword>
<keyword evidence="2" id="KW-0479">Metal-binding</keyword>
<feature type="region of interest" description="Disordered" evidence="7">
    <location>
        <begin position="1142"/>
        <end position="1173"/>
    </location>
</feature>
<dbReference type="SMART" id="SM00028">
    <property type="entry name" value="TPR"/>
    <property type="match status" value="1"/>
</dbReference>
<dbReference type="PANTHER" id="PTHR23138">
    <property type="entry name" value="RAN BINDING PROTEIN"/>
    <property type="match status" value="1"/>
</dbReference>
<dbReference type="Pfam" id="PF00641">
    <property type="entry name" value="Zn_ribbon_RanBP"/>
    <property type="match status" value="2"/>
</dbReference>
<feature type="domain" description="RanBP2-type" evidence="9">
    <location>
        <begin position="1739"/>
        <end position="1768"/>
    </location>
</feature>
<feature type="compositionally biased region" description="Polar residues" evidence="7">
    <location>
        <begin position="1142"/>
        <end position="1160"/>
    </location>
</feature>
<dbReference type="InterPro" id="IPR011993">
    <property type="entry name" value="PH-like_dom_sf"/>
</dbReference>
<dbReference type="PROSITE" id="PS50005">
    <property type="entry name" value="TPR"/>
    <property type="match status" value="1"/>
</dbReference>
<keyword evidence="1" id="KW-0597">Phosphoprotein</keyword>
<protein>
    <submittedName>
        <fullName evidence="10">Putative nucleoporin</fullName>
    </submittedName>
</protein>
<dbReference type="FunFam" id="1.25.40.10:FF:000582">
    <property type="entry name" value="E3 SUMO-protein ligase RanBP2"/>
    <property type="match status" value="1"/>
</dbReference>
<dbReference type="CDD" id="cd13179">
    <property type="entry name" value="RanBD_RanBP1"/>
    <property type="match status" value="1"/>
</dbReference>
<keyword evidence="3 5" id="KW-0863">Zinc-finger</keyword>
<evidence type="ECO:0000256" key="6">
    <source>
        <dbReference type="PROSITE-ProRule" id="PRU00339"/>
    </source>
</evidence>
<dbReference type="FunFam" id="2.30.29.30:FF:000018">
    <property type="entry name" value="E3 SUMO-protein ligase RanBP2"/>
    <property type="match status" value="4"/>
</dbReference>
<feature type="domain" description="RanBD1" evidence="8">
    <location>
        <begin position="1492"/>
        <end position="1629"/>
    </location>
</feature>
<dbReference type="InterPro" id="IPR045255">
    <property type="entry name" value="RanBP1-like"/>
</dbReference>
<feature type="domain" description="RanBP2-type" evidence="9">
    <location>
        <begin position="1654"/>
        <end position="1683"/>
    </location>
</feature>
<dbReference type="PROSITE" id="PS50196">
    <property type="entry name" value="RANBD1"/>
    <property type="match status" value="4"/>
</dbReference>
<feature type="region of interest" description="Disordered" evidence="7">
    <location>
        <begin position="2426"/>
        <end position="2455"/>
    </location>
</feature>
<dbReference type="SUPFAM" id="SSF48452">
    <property type="entry name" value="TPR-like"/>
    <property type="match status" value="1"/>
</dbReference>
<dbReference type="SMART" id="SM00547">
    <property type="entry name" value="ZnF_RBZ"/>
    <property type="match status" value="2"/>
</dbReference>
<dbReference type="SMART" id="SM00160">
    <property type="entry name" value="RanBD"/>
    <property type="match status" value="4"/>
</dbReference>
<evidence type="ECO:0000256" key="7">
    <source>
        <dbReference type="SAM" id="MobiDB-lite"/>
    </source>
</evidence>
<accession>W4VR30</accession>
<dbReference type="SUPFAM" id="SSF50729">
    <property type="entry name" value="PH domain-like"/>
    <property type="match status" value="4"/>
</dbReference>
<evidence type="ECO:0000256" key="2">
    <source>
        <dbReference type="ARBA" id="ARBA00022723"/>
    </source>
</evidence>
<dbReference type="InterPro" id="IPR011990">
    <property type="entry name" value="TPR-like_helical_dom_sf"/>
</dbReference>
<dbReference type="Gene3D" id="1.25.40.10">
    <property type="entry name" value="Tetratricopeptide repeat domain"/>
    <property type="match status" value="1"/>
</dbReference>
<feature type="compositionally biased region" description="Polar residues" evidence="7">
    <location>
        <begin position="2183"/>
        <end position="2197"/>
    </location>
</feature>
<dbReference type="InterPro" id="IPR019734">
    <property type="entry name" value="TPR_rpt"/>
</dbReference>
<feature type="non-terminal residue" evidence="10">
    <location>
        <position position="1"/>
    </location>
</feature>
<feature type="region of interest" description="Disordered" evidence="7">
    <location>
        <begin position="2183"/>
        <end position="2202"/>
    </location>
</feature>
<organism evidence="10">
    <name type="scientific">Corethrella appendiculata</name>
    <dbReference type="NCBI Taxonomy" id="1370023"/>
    <lineage>
        <taxon>Eukaryota</taxon>
        <taxon>Metazoa</taxon>
        <taxon>Ecdysozoa</taxon>
        <taxon>Arthropoda</taxon>
        <taxon>Hexapoda</taxon>
        <taxon>Insecta</taxon>
        <taxon>Pterygota</taxon>
        <taxon>Neoptera</taxon>
        <taxon>Endopterygota</taxon>
        <taxon>Diptera</taxon>
        <taxon>Nematocera</taxon>
        <taxon>Culicoidea</taxon>
        <taxon>Chaoboridae</taxon>
        <taxon>Corethrella</taxon>
    </lineage>
</organism>
<keyword evidence="6" id="KW-0802">TPR repeat</keyword>
<dbReference type="PROSITE" id="PS01358">
    <property type="entry name" value="ZF_RANBP2_1"/>
    <property type="match status" value="2"/>
</dbReference>
<dbReference type="Pfam" id="PF00638">
    <property type="entry name" value="Ran_BP1"/>
    <property type="match status" value="4"/>
</dbReference>
<feature type="region of interest" description="Disordered" evidence="7">
    <location>
        <begin position="1389"/>
        <end position="1411"/>
    </location>
</feature>
<dbReference type="Gene3D" id="2.30.29.30">
    <property type="entry name" value="Pleckstrin-homology domain (PH domain)/Phosphotyrosine-binding domain (PTB)"/>
    <property type="match status" value="4"/>
</dbReference>
<dbReference type="InterPro" id="IPR001876">
    <property type="entry name" value="Znf_RanBP2"/>
</dbReference>
<dbReference type="SUPFAM" id="SSF90209">
    <property type="entry name" value="Ran binding protein zinc finger-like"/>
    <property type="match status" value="2"/>
</dbReference>
<feature type="region of interest" description="Disordered" evidence="7">
    <location>
        <begin position="1884"/>
        <end position="1925"/>
    </location>
</feature>
<evidence type="ECO:0000313" key="10">
    <source>
        <dbReference type="EMBL" id="JAB55131.1"/>
    </source>
</evidence>
<dbReference type="PROSITE" id="PS50199">
    <property type="entry name" value="ZF_RANBP2_2"/>
    <property type="match status" value="2"/>
</dbReference>
<evidence type="ECO:0000256" key="1">
    <source>
        <dbReference type="ARBA" id="ARBA00022553"/>
    </source>
</evidence>
<dbReference type="Gene3D" id="4.10.1060.10">
    <property type="entry name" value="Zinc finger, RanBP2-type"/>
    <property type="match status" value="2"/>
</dbReference>
<feature type="compositionally biased region" description="Acidic residues" evidence="7">
    <location>
        <begin position="1913"/>
        <end position="1924"/>
    </location>
</feature>
<proteinExistence type="evidence at transcript level"/>
<dbReference type="FunFam" id="4.10.1060.10:FF:000003">
    <property type="entry name" value="E3 SUMO-protein ligase RanBP2"/>
    <property type="match status" value="2"/>
</dbReference>
<reference evidence="10" key="1">
    <citation type="journal article" date="2014" name="Insect Biochem. Mol. Biol.">
        <title>An insight into the sialome of the frog biting fly, Corethrella appendiculata.</title>
        <authorList>
            <person name="Ribeiro J.M.C."/>
            <person name="Chagas A.C."/>
            <person name="Pham V.M."/>
            <person name="Lounibos L.P."/>
            <person name="Calvo E."/>
        </authorList>
    </citation>
    <scope>NUCLEOTIDE SEQUENCE</scope>
    <source>
        <tissue evidence="10">Salivary glands</tissue>
    </source>
</reference>
<evidence type="ECO:0000259" key="9">
    <source>
        <dbReference type="PROSITE" id="PS50199"/>
    </source>
</evidence>
<dbReference type="GO" id="GO:0005096">
    <property type="term" value="F:GTPase activator activity"/>
    <property type="evidence" value="ECO:0007669"/>
    <property type="project" value="TreeGrafter"/>
</dbReference>
<dbReference type="GO" id="GO:0008270">
    <property type="term" value="F:zinc ion binding"/>
    <property type="evidence" value="ECO:0007669"/>
    <property type="project" value="UniProtKB-KW"/>
</dbReference>
<dbReference type="GO" id="GO:0005643">
    <property type="term" value="C:nuclear pore"/>
    <property type="evidence" value="ECO:0007669"/>
    <property type="project" value="TreeGrafter"/>
</dbReference>
<feature type="compositionally biased region" description="Polar residues" evidence="7">
    <location>
        <begin position="1901"/>
        <end position="1910"/>
    </location>
</feature>
<dbReference type="GO" id="GO:0005737">
    <property type="term" value="C:cytoplasm"/>
    <property type="evidence" value="ECO:0007669"/>
    <property type="project" value="TreeGrafter"/>
</dbReference>
<evidence type="ECO:0000256" key="5">
    <source>
        <dbReference type="PROSITE-ProRule" id="PRU00322"/>
    </source>
</evidence>
<dbReference type="PANTHER" id="PTHR23138:SF87">
    <property type="entry name" value="E3 SUMO-PROTEIN LIGASE RANBP2"/>
    <property type="match status" value="1"/>
</dbReference>
<feature type="repeat" description="TPR" evidence="6">
    <location>
        <begin position="58"/>
        <end position="91"/>
    </location>
</feature>
<feature type="domain" description="RanBD1" evidence="8">
    <location>
        <begin position="2456"/>
        <end position="2593"/>
    </location>
</feature>
<evidence type="ECO:0000256" key="3">
    <source>
        <dbReference type="ARBA" id="ARBA00022771"/>
    </source>
</evidence>
<evidence type="ECO:0000256" key="4">
    <source>
        <dbReference type="ARBA" id="ARBA00022833"/>
    </source>
</evidence>
<evidence type="ECO:0000259" key="8">
    <source>
        <dbReference type="PROSITE" id="PS50196"/>
    </source>
</evidence>
<name>W4VR30_9DIPT</name>
<sequence>FNTKKDIDRHIKTSLGKLSEHEKYQRGLTVARLYLKIGEYHSAEHWLSCFLSVNEENAAAHKLLGQCYEKQNKIDRAITSYQRSQQLDSKQTGLITDVCKLLLRDDNLVKNATKARYWCNLAESERINHEAVLNLKLKVANKDSNDPKLLTDIILKEIFARPRDPSLRIRLVKHFYDEKKYEEAFKYCYDIEMKFSEVFLLSVEWYNTISTLLAKYAEVNANSYAQQWSYWYLLLTTIERQLYLNLATDSCLMTVKENNMKEISNLHFEYDQALKKFAEKGRNSAAQKQMADEFIKHHRGQFCLYVASYLFKNEKLHKNRDATKYSLPLLMLAYQCGQALTSASWLKHTNEVTRTFITHLNKQGAFRCIQSAATILSCVEDDDIDESVLAQIRNVTEQKIWNTLDDITVQVRQFCSNADWKKILWRVIFKNSDHASKLNVSYFVQSTDIAEPEYTLPNTVDLELYQENAQNLYPSSLQHLVYIGLSVKNLSDFKCKIFDLNFSTNNLDNHSVETLNQLDIDSFLYCSVLVARSCLEANKKYSDKCKDRPLLLPAANLFSSLCEEQKIDWWTAAYRICKNTSGENLAQFRQLIQHGLQAIRGSGTAITDVIVLLKLGDILVKRSEHTYNPEEKRYLEIRAESVYKCGITTWKIRNEANYMSANLFFKYAFDSYDCSHETIQLAENGIKYLAGRYFKAERYEDFTHDFGGIPLPFAAFFRAEAFKKLDESNRTPLKNKKFYSERARDCIKQTLKYLDLPYIEKTHPLHHIVHSELKRIQLNDSMNDNPLNTSNGYTNIIDDESGDHFQSFASSSHTNALNRSEREISKTIELENLIRKMMETLNIVKDDILNVRNDVGDMQDRLAKIEDYIYKKPTTASEDEATAAQVLNDLDILDELHNQSSLIAAYNQSALQQQLTPNFQGTPHNRLAGAAAVAALQQQQQNPYNQIYNTAYPMYMQPYGQLRQQIPTLASPMHQYADTSLLMTAAGAAYYPQQQQPQPLIPTTPQAIKQTTSAIEQAIATPAVLNTWNATHYTPASSSTSTLTANLLTNQQNFLDKIPPVNVVITNSDPLPTYSALAANAQPTYSVTIPPQHIKHSNTTGIQQQITPISSSLAQSGIENISPVENNVSASFTLNISANKSASNENTTTLDGNSNDNFNESGEYDPRPDFQPIIPLPDEVPVTTGEENEDIILKLPAKLLRMANKEWKERGIGDLKILKSKLDPTKYRILMRRDQVHKICANHQLTAEINIKPMQKNEKCYVWGALDFSEDEPKKESFCARFQTPEMAKEFYNKVIEIKKELAAGGNKTIKSKTSSTSTNKTEKVNATKSVENKIVSSTTPATTTTAPSIFNFPKPTITAATTSANPTSTLFGGFSFATNVTPKITPPQTTSTTVISTPVATSDNDSSTKPSPFAPFTFGAPKSDKTFNDIFSGLNLTKTTQAAAATVTTTTTSLFSSITSTTQDSEAIDKPNDTLNKSSDDVVDEYVPTADFKPVIPLPDLVEVKTGEEDYNVAYEHRAKMLRFDKDTKEWKERGIGNIKIQVKKDDQSVARLLMRREQIFKLCCNQLITKELVFKPLGNNGNAVSWIGADYSENEIAMEAFALRFKTADICSDFHDAFIKVQNNLGQSPAVKETVSSTDKTEKGFGDKFKPKPGAWNCEGCYISNKAEDLYCVACDSPKDSSVPPKAPTSGISLSQTTGSKFSFGVPATATLSSSNVTSSTDKKVEAKGFGDQFKPKPGAWDCEGCYISNKAEDVYCVACEAPKDSTIPKKETKGLLDLTKSKTTFSFGVPSAGGFSFGVSPISTATTTATPPSNILSSTTTATSGFTFGSAVVTSTPATNISTNETDVQSTPSIGGFSFGGTFSTPASSLDSTTAKAESTGFNFTLKPKSPVKPKSPRTSISETNGNDEAGGDDEYQEEENNTYFTPVIPLPDKIEVKTGEEDEKVLYSHRAKLYRFIDSEWKERGLGDVKILKHTKTGHLRVVMRREQIFKICLNHKLNDEINYTKKDEKSVQFIANDYSEGVFEVFTFCLRFKTAEIADEFIEAVGNARKGDIDGNKTPNISDDSTLSMGDMNGSLSSSLNITNITPDISLQDHEKALKLKLPSNFFDTSSHCTGCIGCEPDDFVFPVIKGEKINEDLIDEKPLPLQMISNQRTPVSAMKGKKVSFVKNLFDSTGSNNTSSLGISSNEIQTPESDKENKSFFSINSFTSAADKQGAPVSIFGGQLTSGEQNSSNLSIFSSKLNTTSTTTETSTPPTSTLFGASNVSKPAATDTGNIFGGNKFVFGGSATTTNTTTPTTNIFGGGSAPAVNDNSKTDAISTTASPLFGSSSIATTFSFAAAAKEISFGSSSTPETTNKKVDSPLTSSDQPLFKSDNGLSFASLAGSGSESSFLTNKSAPPPDGGFFGLTVKEDIFSKLANQSKNDSAEGGALNDSATGGGDAAATDDNYDPHYEPIIKLPDEIVVTTGEEEEIKLFGDRAKLYRYDSDTKEWKERGVGELKILYHPQRNTYRLLMRREQIFKCVLNHAITPDITFSYMNNSPKAFVWATINYGEDAEGVQESLAARFKNEEIAERFKSEIDKINGKFKQKTGLEPDQD</sequence>